<proteinExistence type="predicted"/>
<reference evidence="1 2" key="1">
    <citation type="submission" date="2023-02" db="EMBL/GenBank/DDBJ databases">
        <title>Dictyobacter halimunensis sp. nov., a new member of the class Ktedonobacteria from forest soil in a geothermal area.</title>
        <authorList>
            <person name="Rachmania M.K."/>
            <person name="Ningsih F."/>
            <person name="Sakai Y."/>
            <person name="Yabe S."/>
            <person name="Yokota A."/>
            <person name="Sjamsuridzal W."/>
        </authorList>
    </citation>
    <scope>NUCLEOTIDE SEQUENCE [LARGE SCALE GENOMIC DNA]</scope>
    <source>
        <strain evidence="1 2">S3.2.2.5</strain>
    </source>
</reference>
<sequence>MSWEDRLYQGFSCPQENFSNDFLEIITVTYAQELCRRFLARFGADLQRRSSGLLAFFEAWLEHEKATFDTVWNLAFGEVKQALISGSQNDYVRTAAALALQLQYSSNNQLTNEWSLQLTTPTRLKWGRWLLPTADWLTVSSKSRQVTIRLRYQGEEKQVTFRRDNEGWNGEDAEQLPQINTGQRRIDVLHLNALNYSTFDDIICNLAQNPTPDEVPDRCQAAIMLLRDHADIYLPWVECVVRYIIPLQSKNDFVFSGSYADRPGVVTISFPAPLAALAEMLVHEATHQYFHLLSCVGDVDDGSDSTLYYSPIKQRGRPIRAILLAYHAFANVLLFYRLCQEKGLSDDGYCYQQEKNLLPQLKQLEDSLHTTRALTPLGLALWKPLAERVH</sequence>
<dbReference type="RefSeq" id="WP_338250438.1">
    <property type="nucleotide sequence ID" value="NZ_BSRI01000001.1"/>
</dbReference>
<evidence type="ECO:0000313" key="1">
    <source>
        <dbReference type="EMBL" id="GLV55779.1"/>
    </source>
</evidence>
<organism evidence="1 2">
    <name type="scientific">Dictyobacter halimunensis</name>
    <dbReference type="NCBI Taxonomy" id="3026934"/>
    <lineage>
        <taxon>Bacteria</taxon>
        <taxon>Bacillati</taxon>
        <taxon>Chloroflexota</taxon>
        <taxon>Ktedonobacteria</taxon>
        <taxon>Ktedonobacterales</taxon>
        <taxon>Dictyobacteraceae</taxon>
        <taxon>Dictyobacter</taxon>
    </lineage>
</organism>
<accession>A0ABQ6FNE2</accession>
<evidence type="ECO:0000313" key="2">
    <source>
        <dbReference type="Proteomes" id="UP001344906"/>
    </source>
</evidence>
<keyword evidence="2" id="KW-1185">Reference proteome</keyword>
<name>A0ABQ6FNE2_9CHLR</name>
<gene>
    <name evidence="1" type="ORF">KDH_26230</name>
</gene>
<evidence type="ECO:0008006" key="3">
    <source>
        <dbReference type="Google" id="ProtNLM"/>
    </source>
</evidence>
<dbReference type="Proteomes" id="UP001344906">
    <property type="component" value="Unassembled WGS sequence"/>
</dbReference>
<dbReference type="InterPro" id="IPR026337">
    <property type="entry name" value="AKG_HExxH"/>
</dbReference>
<protein>
    <recommendedName>
        <fullName evidence="3">HEXXH motif domain-containing protein</fullName>
    </recommendedName>
</protein>
<comment type="caution">
    <text evidence="1">The sequence shown here is derived from an EMBL/GenBank/DDBJ whole genome shotgun (WGS) entry which is preliminary data.</text>
</comment>
<dbReference type="NCBIfam" id="TIGR04267">
    <property type="entry name" value="mod_HExxH"/>
    <property type="match status" value="1"/>
</dbReference>
<dbReference type="EMBL" id="BSRI01000001">
    <property type="protein sequence ID" value="GLV55779.1"/>
    <property type="molecule type" value="Genomic_DNA"/>
</dbReference>